<proteinExistence type="predicted"/>
<organism evidence="3 4">
    <name type="scientific">Lepidopterella palustris CBS 459.81</name>
    <dbReference type="NCBI Taxonomy" id="1314670"/>
    <lineage>
        <taxon>Eukaryota</taxon>
        <taxon>Fungi</taxon>
        <taxon>Dikarya</taxon>
        <taxon>Ascomycota</taxon>
        <taxon>Pezizomycotina</taxon>
        <taxon>Dothideomycetes</taxon>
        <taxon>Pleosporomycetidae</taxon>
        <taxon>Mytilinidiales</taxon>
        <taxon>Argynnaceae</taxon>
        <taxon>Lepidopterella</taxon>
    </lineage>
</organism>
<reference evidence="3 4" key="1">
    <citation type="journal article" date="2016" name="Nat. Commun.">
        <title>Ectomycorrhizal ecology is imprinted in the genome of the dominant symbiotic fungus Cenococcum geophilum.</title>
        <authorList>
            <consortium name="DOE Joint Genome Institute"/>
            <person name="Peter M."/>
            <person name="Kohler A."/>
            <person name="Ohm R.A."/>
            <person name="Kuo A."/>
            <person name="Krutzmann J."/>
            <person name="Morin E."/>
            <person name="Arend M."/>
            <person name="Barry K.W."/>
            <person name="Binder M."/>
            <person name="Choi C."/>
            <person name="Clum A."/>
            <person name="Copeland A."/>
            <person name="Grisel N."/>
            <person name="Haridas S."/>
            <person name="Kipfer T."/>
            <person name="LaButti K."/>
            <person name="Lindquist E."/>
            <person name="Lipzen A."/>
            <person name="Maire R."/>
            <person name="Meier B."/>
            <person name="Mihaltcheva S."/>
            <person name="Molinier V."/>
            <person name="Murat C."/>
            <person name="Poggeler S."/>
            <person name="Quandt C.A."/>
            <person name="Sperisen C."/>
            <person name="Tritt A."/>
            <person name="Tisserant E."/>
            <person name="Crous P.W."/>
            <person name="Henrissat B."/>
            <person name="Nehls U."/>
            <person name="Egli S."/>
            <person name="Spatafora J.W."/>
            <person name="Grigoriev I.V."/>
            <person name="Martin F.M."/>
        </authorList>
    </citation>
    <scope>NUCLEOTIDE SEQUENCE [LARGE SCALE GENOMIC DNA]</scope>
    <source>
        <strain evidence="3 4">CBS 459.81</strain>
    </source>
</reference>
<keyword evidence="2" id="KW-0812">Transmembrane</keyword>
<feature type="region of interest" description="Disordered" evidence="1">
    <location>
        <begin position="1"/>
        <end position="68"/>
    </location>
</feature>
<keyword evidence="4" id="KW-1185">Reference proteome</keyword>
<dbReference type="EMBL" id="KV744841">
    <property type="protein sequence ID" value="OCK84257.1"/>
    <property type="molecule type" value="Genomic_DNA"/>
</dbReference>
<feature type="compositionally biased region" description="Basic and acidic residues" evidence="1">
    <location>
        <begin position="17"/>
        <end position="31"/>
    </location>
</feature>
<name>A0A8E2JJ56_9PEZI</name>
<evidence type="ECO:0000256" key="1">
    <source>
        <dbReference type="SAM" id="MobiDB-lite"/>
    </source>
</evidence>
<protein>
    <submittedName>
        <fullName evidence="3">Uncharacterized protein</fullName>
    </submittedName>
</protein>
<sequence>MSGPMHLLLSHPPPQEPYHDDPFSASLKHDTNTPQYQTQPPYYDDPSHSSPPPTYRDGSSPHPYPHYSHGSISSLLHLASEVDSTTNADAPPSYHVAIAVAYDGAVDPRIQSTYYPPGHALQNDDEDCLDEADYMAYRVERWVARVVVLGVVGMLGLPMAIMAWKGGML</sequence>
<keyword evidence="2" id="KW-1133">Transmembrane helix</keyword>
<accession>A0A8E2JJ56</accession>
<gene>
    <name evidence="3" type="ORF">K432DRAFT_378746</name>
</gene>
<dbReference type="AlphaFoldDB" id="A0A8E2JJ56"/>
<feature type="transmembrane region" description="Helical" evidence="2">
    <location>
        <begin position="142"/>
        <end position="164"/>
    </location>
</feature>
<evidence type="ECO:0000256" key="2">
    <source>
        <dbReference type="SAM" id="Phobius"/>
    </source>
</evidence>
<dbReference type="Proteomes" id="UP000250266">
    <property type="component" value="Unassembled WGS sequence"/>
</dbReference>
<evidence type="ECO:0000313" key="4">
    <source>
        <dbReference type="Proteomes" id="UP000250266"/>
    </source>
</evidence>
<evidence type="ECO:0000313" key="3">
    <source>
        <dbReference type="EMBL" id="OCK84257.1"/>
    </source>
</evidence>
<keyword evidence="2" id="KW-0472">Membrane</keyword>